<dbReference type="GO" id="GO:0009904">
    <property type="term" value="P:chloroplast accumulation movement"/>
    <property type="evidence" value="ECO:0007669"/>
    <property type="project" value="TreeGrafter"/>
</dbReference>
<feature type="compositionally biased region" description="Basic and acidic residues" evidence="4">
    <location>
        <begin position="137"/>
        <end position="155"/>
    </location>
</feature>
<proteinExistence type="inferred from homology"/>
<evidence type="ECO:0000256" key="2">
    <source>
        <dbReference type="ARBA" id="ARBA00023054"/>
    </source>
</evidence>
<reference evidence="5" key="1">
    <citation type="journal article" date="2022" name="Cell">
        <title>Repeat-based holocentromeres influence genome architecture and karyotype evolution.</title>
        <authorList>
            <person name="Hofstatter P.G."/>
            <person name="Thangavel G."/>
            <person name="Lux T."/>
            <person name="Neumann P."/>
            <person name="Vondrak T."/>
            <person name="Novak P."/>
            <person name="Zhang M."/>
            <person name="Costa L."/>
            <person name="Castellani M."/>
            <person name="Scott A."/>
            <person name="Toegelov H."/>
            <person name="Fuchs J."/>
            <person name="Mata-Sucre Y."/>
            <person name="Dias Y."/>
            <person name="Vanzela A.L.L."/>
            <person name="Huettel B."/>
            <person name="Almeida C.C.S."/>
            <person name="Simkova H."/>
            <person name="Souza G."/>
            <person name="Pedrosa-Harand A."/>
            <person name="Macas J."/>
            <person name="Mayer K.F.X."/>
            <person name="Houben A."/>
            <person name="Marques A."/>
        </authorList>
    </citation>
    <scope>NUCLEOTIDE SEQUENCE</scope>
    <source>
        <strain evidence="5">RhyBre1mFocal</strain>
    </source>
</reference>
<evidence type="ECO:0000256" key="4">
    <source>
        <dbReference type="SAM" id="MobiDB-lite"/>
    </source>
</evidence>
<evidence type="ECO:0000256" key="1">
    <source>
        <dbReference type="ARBA" id="ARBA00005485"/>
    </source>
</evidence>
<accession>A0A9Q0HUI9</accession>
<evidence type="ECO:0000313" key="5">
    <source>
        <dbReference type="EMBL" id="KAJ1699087.1"/>
    </source>
</evidence>
<keyword evidence="6" id="KW-1185">Reference proteome</keyword>
<evidence type="ECO:0000256" key="3">
    <source>
        <dbReference type="SAM" id="Coils"/>
    </source>
</evidence>
<feature type="region of interest" description="Disordered" evidence="4">
    <location>
        <begin position="434"/>
        <end position="459"/>
    </location>
</feature>
<dbReference type="InterPro" id="IPR008545">
    <property type="entry name" value="Web"/>
</dbReference>
<feature type="region of interest" description="Disordered" evidence="4">
    <location>
        <begin position="244"/>
        <end position="263"/>
    </location>
</feature>
<feature type="coiled-coil region" evidence="3">
    <location>
        <begin position="360"/>
        <end position="415"/>
    </location>
</feature>
<protein>
    <recommendedName>
        <fullName evidence="7">WEB family protein</fullName>
    </recommendedName>
</protein>
<organism evidence="5 6">
    <name type="scientific">Rhynchospora breviuscula</name>
    <dbReference type="NCBI Taxonomy" id="2022672"/>
    <lineage>
        <taxon>Eukaryota</taxon>
        <taxon>Viridiplantae</taxon>
        <taxon>Streptophyta</taxon>
        <taxon>Embryophyta</taxon>
        <taxon>Tracheophyta</taxon>
        <taxon>Spermatophyta</taxon>
        <taxon>Magnoliopsida</taxon>
        <taxon>Liliopsida</taxon>
        <taxon>Poales</taxon>
        <taxon>Cyperaceae</taxon>
        <taxon>Cyperoideae</taxon>
        <taxon>Rhynchosporeae</taxon>
        <taxon>Rhynchospora</taxon>
    </lineage>
</organism>
<evidence type="ECO:0000313" key="6">
    <source>
        <dbReference type="Proteomes" id="UP001151287"/>
    </source>
</evidence>
<dbReference type="OrthoDB" id="649232at2759"/>
<feature type="region of interest" description="Disordered" evidence="4">
    <location>
        <begin position="1"/>
        <end position="33"/>
    </location>
</feature>
<keyword evidence="2 3" id="KW-0175">Coiled coil</keyword>
<dbReference type="EMBL" id="JAMQYH010000002">
    <property type="protein sequence ID" value="KAJ1699087.1"/>
    <property type="molecule type" value="Genomic_DNA"/>
</dbReference>
<dbReference type="AlphaFoldDB" id="A0A9Q0HUI9"/>
<feature type="compositionally biased region" description="Pro residues" evidence="4">
    <location>
        <begin position="16"/>
        <end position="26"/>
    </location>
</feature>
<name>A0A9Q0HUI9_9POAL</name>
<dbReference type="GO" id="GO:0009903">
    <property type="term" value="P:chloroplast avoidance movement"/>
    <property type="evidence" value="ECO:0007669"/>
    <property type="project" value="TreeGrafter"/>
</dbReference>
<dbReference type="PANTHER" id="PTHR32054:SF4">
    <property type="entry name" value="OS07G0677900 PROTEIN"/>
    <property type="match status" value="1"/>
</dbReference>
<feature type="compositionally biased region" description="Basic and acidic residues" evidence="4">
    <location>
        <begin position="450"/>
        <end position="459"/>
    </location>
</feature>
<dbReference type="PANTHER" id="PTHR32054">
    <property type="entry name" value="HEAVY CHAIN, PUTATIVE, EXPRESSED-RELATED-RELATED"/>
    <property type="match status" value="1"/>
</dbReference>
<gene>
    <name evidence="5" type="ORF">LUZ63_007599</name>
</gene>
<dbReference type="Pfam" id="PF05701">
    <property type="entry name" value="WEMBL"/>
    <property type="match status" value="2"/>
</dbReference>
<comment type="caution">
    <text evidence="5">The sequence shown here is derived from an EMBL/GenBank/DDBJ whole genome shotgun (WGS) entry which is preliminary data.</text>
</comment>
<evidence type="ECO:0008006" key="7">
    <source>
        <dbReference type="Google" id="ProtNLM"/>
    </source>
</evidence>
<comment type="similarity">
    <text evidence="1">Belongs to the WEB family.</text>
</comment>
<dbReference type="GO" id="GO:0005829">
    <property type="term" value="C:cytosol"/>
    <property type="evidence" value="ECO:0007669"/>
    <property type="project" value="TreeGrafter"/>
</dbReference>
<feature type="region of interest" description="Disordered" evidence="4">
    <location>
        <begin position="137"/>
        <end position="163"/>
    </location>
</feature>
<dbReference type="Proteomes" id="UP001151287">
    <property type="component" value="Unassembled WGS sequence"/>
</dbReference>
<sequence length="556" mass="61974">MEETLTEAPVSNGGGFPPPETLPPPHEAVAPPCETLSPECEEIRVNGRVEIDTSAPFESVKEAVDRFGGSAVWNSQLKQLFFSKKNVQAPEDLEVSVLSDQTAQLEKDLIIKERETLEVLKELESAKKIVADLKSKIQKETSCEEPNPRKVHPLDEPDPQSIPQDAQCSNVLNELNRAKLNLNQTTSDLAAIRASIDLLNSNIEKEKILLEETKDKLSNNTTMISSLEKELDIATEKLKLLTNQKGDERNNDDEKSRDSSKEINEMTLEIDRIKEVTNSARSEIVHLTAEIEQTKASIKTAEIRCLAARKMEEAAKEAEAIALIEIKALLSSDNLENIDEGVTLTLEEYDILNQKAQVALEGSRKKVEAAMCEVNEANRSKLESLKKLEEARLEAKASRQALEEALKRVEAANEGKLAVEESLRKWHCQKKASHGLQTADKFKKHGPYHGNRDSKSKVADVNELDMDSEEGEPTLSIGQILSMKLTGPDVYGKLVWERRPESPKVSLGQMLNRKQRYVSHSHGADKKRKKFGFVGAGFSVLLAKHQRSKKKRPSLG</sequence>